<gene>
    <name evidence="2" type="ORF">BJ085DRAFT_38237</name>
</gene>
<protein>
    <submittedName>
        <fullName evidence="2">Uncharacterized protein</fullName>
    </submittedName>
</protein>
<evidence type="ECO:0000313" key="2">
    <source>
        <dbReference type="EMBL" id="RKP36377.1"/>
    </source>
</evidence>
<evidence type="ECO:0000256" key="1">
    <source>
        <dbReference type="SAM" id="Coils"/>
    </source>
</evidence>
<name>A0A4P9ZSH2_9FUNG</name>
<proteinExistence type="predicted"/>
<dbReference type="EMBL" id="ML002664">
    <property type="protein sequence ID" value="RKP36377.1"/>
    <property type="molecule type" value="Genomic_DNA"/>
</dbReference>
<sequence>MPPHSALKPMIGCTYPYPYGGSVDSFSSTDTTALQKSRHETQSQVQTIQKRSYIPSRLRKIYDCIKTPTPPLPSSEANEALVTLRAQNEERTRVMQEAQANLVKHFEEAAHYQESAGFLTEINERYQKAKNTELILPFEIRLSEKTEPAFVHSISMEKLRIAATLFINMLPQVDRMSDENGHKCINS</sequence>
<keyword evidence="3" id="KW-1185">Reference proteome</keyword>
<reference evidence="3" key="1">
    <citation type="journal article" date="2018" name="Nat. Microbiol.">
        <title>Leveraging single-cell genomics to expand the fungal tree of life.</title>
        <authorList>
            <person name="Ahrendt S.R."/>
            <person name="Quandt C.A."/>
            <person name="Ciobanu D."/>
            <person name="Clum A."/>
            <person name="Salamov A."/>
            <person name="Andreopoulos B."/>
            <person name="Cheng J.F."/>
            <person name="Woyke T."/>
            <person name="Pelin A."/>
            <person name="Henrissat B."/>
            <person name="Reynolds N.K."/>
            <person name="Benny G.L."/>
            <person name="Smith M.E."/>
            <person name="James T.Y."/>
            <person name="Grigoriev I.V."/>
        </authorList>
    </citation>
    <scope>NUCLEOTIDE SEQUENCE [LARGE SCALE GENOMIC DNA]</scope>
    <source>
        <strain evidence="3">RSA 468</strain>
    </source>
</reference>
<dbReference type="AlphaFoldDB" id="A0A4P9ZSH2"/>
<evidence type="ECO:0000313" key="3">
    <source>
        <dbReference type="Proteomes" id="UP000268162"/>
    </source>
</evidence>
<keyword evidence="1" id="KW-0175">Coiled coil</keyword>
<dbReference type="Proteomes" id="UP000268162">
    <property type="component" value="Unassembled WGS sequence"/>
</dbReference>
<organism evidence="2 3">
    <name type="scientific">Dimargaris cristalligena</name>
    <dbReference type="NCBI Taxonomy" id="215637"/>
    <lineage>
        <taxon>Eukaryota</taxon>
        <taxon>Fungi</taxon>
        <taxon>Fungi incertae sedis</taxon>
        <taxon>Zoopagomycota</taxon>
        <taxon>Kickxellomycotina</taxon>
        <taxon>Dimargaritomycetes</taxon>
        <taxon>Dimargaritales</taxon>
        <taxon>Dimargaritaceae</taxon>
        <taxon>Dimargaris</taxon>
    </lineage>
</organism>
<feature type="coiled-coil region" evidence="1">
    <location>
        <begin position="81"/>
        <end position="115"/>
    </location>
</feature>
<accession>A0A4P9ZSH2</accession>